<dbReference type="PANTHER" id="PTHR30332:SF17">
    <property type="entry name" value="TYPE IV PILIATION SYSTEM PROTEIN DR_0774-RELATED"/>
    <property type="match status" value="1"/>
</dbReference>
<sequence>MLSRVLPTPAKFLTIFLLGSAALALPTATPAQTLIEATGRPVSLFAGEGKLLKLDTPSQTVFLADPEIADVEIKSSNLLYIYGKAMGETTLFVIDDNDEVSVASSVKVSTNVKALNSAAHASVQGGAFSVVEVDGALVLTGRVGTISDAEQVQNVVQRLAGDAVPVVNGLSLNTPPQVNLQVKIAEVSRTVTEDLGTDWTSLSGNGLTGGTSVAGGYSLASQFTVGSTLQGVTLEALMNEGLVTILSEPNLTARSGDKASFLAGGRFPYQTQSGDGEVRVVFEPFGVELDFEPEVQRSDKIKLVVNTKIRELDFSKGSTTDLQNLPLILERSAATTIEVSSGQSFAIAGLFKATSQQNIKQIPGLGEIPLLGALFRSTSFQKGETELVIIVTPYLVTPGAPGKFKTPLDKFAPADRVSRTIGGELTFGSPDDGRGSVSVKGINGKAGLLLQ</sequence>
<accession>A0A073J0B2</accession>
<dbReference type="AlphaFoldDB" id="A0A073J0B2"/>
<dbReference type="InterPro" id="IPR001775">
    <property type="entry name" value="GspD/PilQ"/>
</dbReference>
<comment type="similarity">
    <text evidence="1">Belongs to the bacterial secretin family.</text>
</comment>
<reference evidence="5 6" key="1">
    <citation type="submission" date="2014-01" db="EMBL/GenBank/DDBJ databases">
        <title>Sulfitobacter sp. H3 (MCCC 1A00686) Genome Sequencing.</title>
        <authorList>
            <person name="Lai Q."/>
            <person name="Hong Z."/>
        </authorList>
    </citation>
    <scope>NUCLEOTIDE SEQUENCE [LARGE SCALE GENOMIC DNA]</scope>
    <source>
        <strain evidence="5 6">H3</strain>
    </source>
</reference>
<gene>
    <name evidence="5" type="ORF">SUH3_17295</name>
</gene>
<dbReference type="GO" id="GO:0015627">
    <property type="term" value="C:type II protein secretion system complex"/>
    <property type="evidence" value="ECO:0007669"/>
    <property type="project" value="TreeGrafter"/>
</dbReference>
<keyword evidence="6" id="KW-1185">Reference proteome</keyword>
<dbReference type="GeneID" id="68871168"/>
<protein>
    <submittedName>
        <fullName evidence="5">Type II and III secretion system protein</fullName>
    </submittedName>
</protein>
<dbReference type="InterPro" id="IPR050810">
    <property type="entry name" value="Bact_Secretion_Sys_Channel"/>
</dbReference>
<dbReference type="PRINTS" id="PR00811">
    <property type="entry name" value="BCTERIALGSPD"/>
</dbReference>
<evidence type="ECO:0000256" key="2">
    <source>
        <dbReference type="SAM" id="SignalP"/>
    </source>
</evidence>
<evidence type="ECO:0000313" key="6">
    <source>
        <dbReference type="Proteomes" id="UP000027746"/>
    </source>
</evidence>
<evidence type="ECO:0000256" key="1">
    <source>
        <dbReference type="RuleBase" id="RU004003"/>
    </source>
</evidence>
<proteinExistence type="inferred from homology"/>
<dbReference type="InterPro" id="IPR032789">
    <property type="entry name" value="T2SS-T3SS_pil_N"/>
</dbReference>
<organism evidence="5 6">
    <name type="scientific">Pseudosulfitobacter pseudonitzschiae</name>
    <dbReference type="NCBI Taxonomy" id="1402135"/>
    <lineage>
        <taxon>Bacteria</taxon>
        <taxon>Pseudomonadati</taxon>
        <taxon>Pseudomonadota</taxon>
        <taxon>Alphaproteobacteria</taxon>
        <taxon>Rhodobacterales</taxon>
        <taxon>Roseobacteraceae</taxon>
        <taxon>Pseudosulfitobacter</taxon>
    </lineage>
</organism>
<dbReference type="OrthoDB" id="9775455at2"/>
<evidence type="ECO:0000259" key="4">
    <source>
        <dbReference type="Pfam" id="PF13629"/>
    </source>
</evidence>
<dbReference type="Pfam" id="PF00263">
    <property type="entry name" value="Secretin"/>
    <property type="match status" value="1"/>
</dbReference>
<dbReference type="PANTHER" id="PTHR30332">
    <property type="entry name" value="PROBABLE GENERAL SECRETION PATHWAY PROTEIN D"/>
    <property type="match status" value="1"/>
</dbReference>
<dbReference type="Proteomes" id="UP000027746">
    <property type="component" value="Unassembled WGS sequence"/>
</dbReference>
<dbReference type="RefSeq" id="WP_037925003.1">
    <property type="nucleotide sequence ID" value="NZ_CP054599.1"/>
</dbReference>
<feature type="chain" id="PRO_5001690133" evidence="2">
    <location>
        <begin position="25"/>
        <end position="451"/>
    </location>
</feature>
<feature type="domain" description="Type II/III secretion system secretin-like" evidence="3">
    <location>
        <begin position="236"/>
        <end position="396"/>
    </location>
</feature>
<name>A0A073J0B2_9RHOB</name>
<keyword evidence="2" id="KW-0732">Signal</keyword>
<dbReference type="GO" id="GO:0009306">
    <property type="term" value="P:protein secretion"/>
    <property type="evidence" value="ECO:0007669"/>
    <property type="project" value="InterPro"/>
</dbReference>
<evidence type="ECO:0000259" key="3">
    <source>
        <dbReference type="Pfam" id="PF00263"/>
    </source>
</evidence>
<feature type="signal peptide" evidence="2">
    <location>
        <begin position="1"/>
        <end position="24"/>
    </location>
</feature>
<comment type="caution">
    <text evidence="5">The sequence shown here is derived from an EMBL/GenBank/DDBJ whole genome shotgun (WGS) entry which is preliminary data.</text>
</comment>
<feature type="domain" description="Pilus formation protein N-terminal" evidence="4">
    <location>
        <begin position="41"/>
        <end position="109"/>
    </location>
</feature>
<dbReference type="InterPro" id="IPR004846">
    <property type="entry name" value="T2SS/T3SS_dom"/>
</dbReference>
<evidence type="ECO:0000313" key="5">
    <source>
        <dbReference type="EMBL" id="KEJ96018.1"/>
    </source>
</evidence>
<dbReference type="Pfam" id="PF13629">
    <property type="entry name" value="T2SS-T3SS_pil_N"/>
    <property type="match status" value="1"/>
</dbReference>
<dbReference type="EMBL" id="JAMD01000004">
    <property type="protein sequence ID" value="KEJ96018.1"/>
    <property type="molecule type" value="Genomic_DNA"/>
</dbReference>